<dbReference type="RefSeq" id="WP_010036160.1">
    <property type="nucleotide sequence ID" value="NZ_CP025958.1"/>
</dbReference>
<dbReference type="EMBL" id="CP025958">
    <property type="protein sequence ID" value="AWM40387.1"/>
    <property type="molecule type" value="Genomic_DNA"/>
</dbReference>
<evidence type="ECO:0000313" key="2">
    <source>
        <dbReference type="Proteomes" id="UP000245802"/>
    </source>
</evidence>
<proteinExistence type="predicted"/>
<gene>
    <name evidence="1" type="ORF">C1280_27620</name>
</gene>
<accession>A0A2Z3HA27</accession>
<dbReference type="Proteomes" id="UP000245802">
    <property type="component" value="Chromosome"/>
</dbReference>
<dbReference type="AlphaFoldDB" id="A0A2Z3HA27"/>
<protein>
    <submittedName>
        <fullName evidence="1">Uncharacterized protein</fullName>
    </submittedName>
</protein>
<reference evidence="1 2" key="1">
    <citation type="submission" date="2018-01" db="EMBL/GenBank/DDBJ databases">
        <title>G. obscuriglobus.</title>
        <authorList>
            <person name="Franke J."/>
            <person name="Blomberg W."/>
            <person name="Selmecki A."/>
        </authorList>
    </citation>
    <scope>NUCLEOTIDE SEQUENCE [LARGE SCALE GENOMIC DNA]</scope>
    <source>
        <strain evidence="1 2">DSM 5831</strain>
    </source>
</reference>
<evidence type="ECO:0000313" key="1">
    <source>
        <dbReference type="EMBL" id="AWM40387.1"/>
    </source>
</evidence>
<organism evidence="1 2">
    <name type="scientific">Gemmata obscuriglobus</name>
    <dbReference type="NCBI Taxonomy" id="114"/>
    <lineage>
        <taxon>Bacteria</taxon>
        <taxon>Pseudomonadati</taxon>
        <taxon>Planctomycetota</taxon>
        <taxon>Planctomycetia</taxon>
        <taxon>Gemmatales</taxon>
        <taxon>Gemmataceae</taxon>
        <taxon>Gemmata</taxon>
    </lineage>
</organism>
<sequence>MGASFCAVFEADVPPHGTLGGDHPALLRRQRRLDRLAAAAGLTPLGAFESYDPADAAGYLGEGDEPPADLPPVRWFPAAAGLAAVRALAAHLAAHPDAVSGPPEVASELEGLAGELADAERAGVRFRFAVVP</sequence>
<keyword evidence="2" id="KW-1185">Reference proteome</keyword>
<name>A0A2Z3HA27_9BACT</name>
<dbReference type="KEGG" id="gog:C1280_27620"/>